<name>A0AAD7Z7G1_DIPPU</name>
<organism evidence="1 2">
    <name type="scientific">Diploptera punctata</name>
    <name type="common">Pacific beetle cockroach</name>
    <dbReference type="NCBI Taxonomy" id="6984"/>
    <lineage>
        <taxon>Eukaryota</taxon>
        <taxon>Metazoa</taxon>
        <taxon>Ecdysozoa</taxon>
        <taxon>Arthropoda</taxon>
        <taxon>Hexapoda</taxon>
        <taxon>Insecta</taxon>
        <taxon>Pterygota</taxon>
        <taxon>Neoptera</taxon>
        <taxon>Polyneoptera</taxon>
        <taxon>Dictyoptera</taxon>
        <taxon>Blattodea</taxon>
        <taxon>Blaberoidea</taxon>
        <taxon>Blaberidae</taxon>
        <taxon>Diplopterinae</taxon>
        <taxon>Diploptera</taxon>
    </lineage>
</organism>
<evidence type="ECO:0000313" key="1">
    <source>
        <dbReference type="EMBL" id="KAJ9575176.1"/>
    </source>
</evidence>
<dbReference type="EMBL" id="JASPKZ010010174">
    <property type="protein sequence ID" value="KAJ9575176.1"/>
    <property type="molecule type" value="Genomic_DNA"/>
</dbReference>
<accession>A0AAD7Z7G1</accession>
<reference evidence="1" key="2">
    <citation type="submission" date="2023-05" db="EMBL/GenBank/DDBJ databases">
        <authorList>
            <person name="Fouks B."/>
        </authorList>
    </citation>
    <scope>NUCLEOTIDE SEQUENCE</scope>
    <source>
        <strain evidence="1">Stay&amp;Tobe</strain>
        <tissue evidence="1">Testes</tissue>
    </source>
</reference>
<sequence length="71" mass="8317">TASSPVDVVTIPRNITRRPNLSPLNVKMSFKADLYYLDDQLYFIYFTFQITYLWIGRASPQDMLVHVFRAT</sequence>
<comment type="caution">
    <text evidence="1">The sequence shown here is derived from an EMBL/GenBank/DDBJ whole genome shotgun (WGS) entry which is preliminary data.</text>
</comment>
<proteinExistence type="predicted"/>
<feature type="non-terminal residue" evidence="1">
    <location>
        <position position="71"/>
    </location>
</feature>
<keyword evidence="2" id="KW-1185">Reference proteome</keyword>
<evidence type="ECO:0000313" key="2">
    <source>
        <dbReference type="Proteomes" id="UP001233999"/>
    </source>
</evidence>
<feature type="non-terminal residue" evidence="1">
    <location>
        <position position="1"/>
    </location>
</feature>
<protein>
    <submittedName>
        <fullName evidence="1">Uncharacterized protein</fullName>
    </submittedName>
</protein>
<dbReference type="AlphaFoldDB" id="A0AAD7Z7G1"/>
<gene>
    <name evidence="1" type="ORF">L9F63_025874</name>
</gene>
<dbReference type="Proteomes" id="UP001233999">
    <property type="component" value="Unassembled WGS sequence"/>
</dbReference>
<reference evidence="1" key="1">
    <citation type="journal article" date="2023" name="IScience">
        <title>Live-bearing cockroach genome reveals convergent evolutionary mechanisms linked to viviparity in insects and beyond.</title>
        <authorList>
            <person name="Fouks B."/>
            <person name="Harrison M.C."/>
            <person name="Mikhailova A.A."/>
            <person name="Marchal E."/>
            <person name="English S."/>
            <person name="Carruthers M."/>
            <person name="Jennings E.C."/>
            <person name="Chiamaka E.L."/>
            <person name="Frigard R.A."/>
            <person name="Pippel M."/>
            <person name="Attardo G.M."/>
            <person name="Benoit J.B."/>
            <person name="Bornberg-Bauer E."/>
            <person name="Tobe S.S."/>
        </authorList>
    </citation>
    <scope>NUCLEOTIDE SEQUENCE</scope>
    <source>
        <strain evidence="1">Stay&amp;Tobe</strain>
    </source>
</reference>